<dbReference type="OrthoDB" id="3553547at2759"/>
<protein>
    <submittedName>
        <fullName evidence="2">Uncharacterized protein</fullName>
    </submittedName>
</protein>
<accession>A0A9P6HVD0</accession>
<evidence type="ECO:0000256" key="1">
    <source>
        <dbReference type="SAM" id="MobiDB-lite"/>
    </source>
</evidence>
<name>A0A9P6HVD0_9PEZI</name>
<evidence type="ECO:0000313" key="3">
    <source>
        <dbReference type="Proteomes" id="UP000781932"/>
    </source>
</evidence>
<feature type="region of interest" description="Disordered" evidence="1">
    <location>
        <begin position="108"/>
        <end position="128"/>
    </location>
</feature>
<organism evidence="2 3">
    <name type="scientific">Colletotrichum karsti</name>
    <dbReference type="NCBI Taxonomy" id="1095194"/>
    <lineage>
        <taxon>Eukaryota</taxon>
        <taxon>Fungi</taxon>
        <taxon>Dikarya</taxon>
        <taxon>Ascomycota</taxon>
        <taxon>Pezizomycotina</taxon>
        <taxon>Sordariomycetes</taxon>
        <taxon>Hypocreomycetidae</taxon>
        <taxon>Glomerellales</taxon>
        <taxon>Glomerellaceae</taxon>
        <taxon>Colletotrichum</taxon>
        <taxon>Colletotrichum boninense species complex</taxon>
    </lineage>
</organism>
<dbReference type="EMBL" id="JAATWM020000050">
    <property type="protein sequence ID" value="KAF9870800.1"/>
    <property type="molecule type" value="Genomic_DNA"/>
</dbReference>
<dbReference type="Proteomes" id="UP000781932">
    <property type="component" value="Unassembled WGS sequence"/>
</dbReference>
<keyword evidence="3" id="KW-1185">Reference proteome</keyword>
<evidence type="ECO:0000313" key="2">
    <source>
        <dbReference type="EMBL" id="KAF9870800.1"/>
    </source>
</evidence>
<sequence length="569" mass="65011">MAHPRRPPPPPPPPPNAKLGRNIVNTPTLRSSSRPSLSSHSWRLSSVDSATSSDEAEDFYDQDTESDDPFDHQNRASFPPLMPTVQSRTAVDQNRKKITRVITNQVSRLKNGRSPVPGSESDASSVHSTATSVDLVQSLWVRMKEQRQQVNDIKQDMAGRRRHLRELRRRKDAADNAFMNMVRPILIRGQQRTLDTLDAVLDKKFADMQSIRTEYYSRESYYEGLEINLDKKEEDLNNIETRFFSALAAGTTGAAQEFEKEISDDDEPKYLSDIPHDLMGISRNGPTEEAHPLWEDLVCATGDFTNAQDDYDELVLINEQYAYGMGVKKAAGKTLSPEEEHFINDFPDQERERRREIDRLAEEVKRLKRVCEENGAMKKHPSYMIAYALDPDIGEDMTLDDSWPSSKSLAHHRFPDLLSCPDHLLQARPLTALDDLRRVVRLSSNHPAKKSQLQAAQKELAISRLMIEFKGDDKSDFVTRWLLHQLRTSPMSVELLHATFIHEARLRISNLHRWQQDVLFYWWRDGAVKRREDFLRSTSASGVPQPATHLVTAVMNRSPYMEGGEGQLS</sequence>
<proteinExistence type="predicted"/>
<dbReference type="GeneID" id="62167487"/>
<gene>
    <name evidence="2" type="ORF">CkaCkLH20_11699</name>
</gene>
<feature type="region of interest" description="Disordered" evidence="1">
    <location>
        <begin position="1"/>
        <end position="92"/>
    </location>
</feature>
<dbReference type="RefSeq" id="XP_038740261.1">
    <property type="nucleotide sequence ID" value="XM_038894413.1"/>
</dbReference>
<reference evidence="2" key="2">
    <citation type="submission" date="2020-11" db="EMBL/GenBank/DDBJ databases">
        <title>Whole genome sequencing of Colletotrichum sp.</title>
        <authorList>
            <person name="Li H."/>
        </authorList>
    </citation>
    <scope>NUCLEOTIDE SEQUENCE</scope>
    <source>
        <strain evidence="2">CkLH20</strain>
    </source>
</reference>
<feature type="compositionally biased region" description="Pro residues" evidence="1">
    <location>
        <begin position="7"/>
        <end position="16"/>
    </location>
</feature>
<feature type="compositionally biased region" description="Low complexity" evidence="1">
    <location>
        <begin position="29"/>
        <end position="49"/>
    </location>
</feature>
<dbReference type="AlphaFoldDB" id="A0A9P6HVD0"/>
<comment type="caution">
    <text evidence="2">The sequence shown here is derived from an EMBL/GenBank/DDBJ whole genome shotgun (WGS) entry which is preliminary data.</text>
</comment>
<reference evidence="2" key="1">
    <citation type="submission" date="2020-03" db="EMBL/GenBank/DDBJ databases">
        <authorList>
            <person name="He L."/>
        </authorList>
    </citation>
    <scope>NUCLEOTIDE SEQUENCE</scope>
    <source>
        <strain evidence="2">CkLH20</strain>
    </source>
</reference>
<feature type="compositionally biased region" description="Acidic residues" evidence="1">
    <location>
        <begin position="54"/>
        <end position="68"/>
    </location>
</feature>